<name>A0A290Z6F1_9PSEU</name>
<dbReference type="AlphaFoldDB" id="A0A290Z6F1"/>
<keyword evidence="4" id="KW-0808">Transferase</keyword>
<dbReference type="GO" id="GO:0030170">
    <property type="term" value="F:pyridoxal phosphate binding"/>
    <property type="evidence" value="ECO:0007669"/>
    <property type="project" value="InterPro"/>
</dbReference>
<dbReference type="InterPro" id="IPR015424">
    <property type="entry name" value="PyrdxlP-dep_Trfase"/>
</dbReference>
<dbReference type="PROSITE" id="PS00600">
    <property type="entry name" value="AA_TRANSFER_CLASS_3"/>
    <property type="match status" value="1"/>
</dbReference>
<dbReference type="SUPFAM" id="SSF53383">
    <property type="entry name" value="PLP-dependent transferases"/>
    <property type="match status" value="1"/>
</dbReference>
<dbReference type="CDD" id="cd00610">
    <property type="entry name" value="OAT_like"/>
    <property type="match status" value="1"/>
</dbReference>
<dbReference type="PANTHER" id="PTHR43094">
    <property type="entry name" value="AMINOTRANSFERASE"/>
    <property type="match status" value="1"/>
</dbReference>
<dbReference type="InterPro" id="IPR005814">
    <property type="entry name" value="Aminotrans_3"/>
</dbReference>
<dbReference type="Pfam" id="PF00202">
    <property type="entry name" value="Aminotran_3"/>
    <property type="match status" value="1"/>
</dbReference>
<dbReference type="EMBL" id="CP023445">
    <property type="protein sequence ID" value="ATE54549.1"/>
    <property type="molecule type" value="Genomic_DNA"/>
</dbReference>
<accession>A0A290Z6F1</accession>
<organism evidence="4 5">
    <name type="scientific">Actinosynnema pretiosum</name>
    <dbReference type="NCBI Taxonomy" id="42197"/>
    <lineage>
        <taxon>Bacteria</taxon>
        <taxon>Bacillati</taxon>
        <taxon>Actinomycetota</taxon>
        <taxon>Actinomycetes</taxon>
        <taxon>Pseudonocardiales</taxon>
        <taxon>Pseudonocardiaceae</taxon>
        <taxon>Actinosynnema</taxon>
    </lineage>
</organism>
<gene>
    <name evidence="4" type="ORF">CNX65_15625</name>
</gene>
<dbReference type="Gene3D" id="3.40.640.10">
    <property type="entry name" value="Type I PLP-dependent aspartate aminotransferase-like (Major domain)"/>
    <property type="match status" value="1"/>
</dbReference>
<dbReference type="Proteomes" id="UP000218505">
    <property type="component" value="Chromosome"/>
</dbReference>
<proteinExistence type="inferred from homology"/>
<keyword evidence="2 3" id="KW-0663">Pyridoxal phosphate</keyword>
<comment type="similarity">
    <text evidence="1 3">Belongs to the class-III pyridoxal-phosphate-dependent aminotransferase family.</text>
</comment>
<evidence type="ECO:0000256" key="3">
    <source>
        <dbReference type="RuleBase" id="RU003560"/>
    </source>
</evidence>
<keyword evidence="4" id="KW-0032">Aminotransferase</keyword>
<keyword evidence="5" id="KW-1185">Reference proteome</keyword>
<dbReference type="GO" id="GO:0008483">
    <property type="term" value="F:transaminase activity"/>
    <property type="evidence" value="ECO:0007669"/>
    <property type="project" value="UniProtKB-KW"/>
</dbReference>
<sequence>MSSGLAGGAGGHVFARATGLPTASHARGAVIVDTDGREYLDGSGGAVVTSIGHGVGEVVDAIAAQARKVAYVHPTAMRSAEVEAYADELAPLLPVDDPRVYPVSGGSEAVETALKMARAFHLAQGRARHVVVARGGAYHGSTRGALDVSGRDGLRAPYLPWLGATRRATAPYEYRCPAPEHPVGCGTWHARRLDGLLTDDVAAFVAEPVAGAGLGACVPDDEYWPAVARVCRERGVLLVADEVMTGFGRTGRWFACEHWGVRPDLLVAAKGASSGYWPLGLAVCSGRVREAIGAFTHGFTNSHHAVGAAAGRAVLRVLSERGLVAASERVGAVLDACLRERLGGHRAVGDVRGIGLLRGVELVADRETKAPFPRAERVAERVVAAARERGLLVYHSTGCADGRDGDVLLLGPPLVITPEQVAVVAERLALAVRDVLG</sequence>
<reference evidence="4" key="1">
    <citation type="submission" date="2017-09" db="EMBL/GenBank/DDBJ databases">
        <title>Complete Genome Sequence of ansamitocin-producing Bacterium Actinosynnema pretiosum X47.</title>
        <authorList>
            <person name="Cao G."/>
            <person name="Zong G."/>
            <person name="Zhong C."/>
            <person name="Fu J."/>
        </authorList>
    </citation>
    <scope>NUCLEOTIDE SEQUENCE [LARGE SCALE GENOMIC DNA]</scope>
    <source>
        <strain evidence="4">X47</strain>
    </source>
</reference>
<protein>
    <submittedName>
        <fullName evidence="4">Aspartate aminotransferase family protein</fullName>
    </submittedName>
</protein>
<dbReference type="KEGG" id="apre:CNX65_15625"/>
<evidence type="ECO:0000256" key="2">
    <source>
        <dbReference type="ARBA" id="ARBA00022898"/>
    </source>
</evidence>
<evidence type="ECO:0000313" key="4">
    <source>
        <dbReference type="EMBL" id="ATE54549.1"/>
    </source>
</evidence>
<dbReference type="InterPro" id="IPR015421">
    <property type="entry name" value="PyrdxlP-dep_Trfase_major"/>
</dbReference>
<dbReference type="RefSeq" id="WP_096493803.1">
    <property type="nucleotide sequence ID" value="NZ_CP023445.1"/>
</dbReference>
<dbReference type="Gene3D" id="3.90.1150.10">
    <property type="entry name" value="Aspartate Aminotransferase, domain 1"/>
    <property type="match status" value="1"/>
</dbReference>
<evidence type="ECO:0000313" key="5">
    <source>
        <dbReference type="Proteomes" id="UP000218505"/>
    </source>
</evidence>
<evidence type="ECO:0000256" key="1">
    <source>
        <dbReference type="ARBA" id="ARBA00008954"/>
    </source>
</evidence>
<dbReference type="InterPro" id="IPR015422">
    <property type="entry name" value="PyrdxlP-dep_Trfase_small"/>
</dbReference>
<dbReference type="InterPro" id="IPR049704">
    <property type="entry name" value="Aminotrans_3_PPA_site"/>
</dbReference>
<dbReference type="PANTHER" id="PTHR43094:SF1">
    <property type="entry name" value="AMINOTRANSFERASE CLASS-III"/>
    <property type="match status" value="1"/>
</dbReference>